<keyword evidence="2" id="KW-1133">Transmembrane helix</keyword>
<dbReference type="InterPro" id="IPR012347">
    <property type="entry name" value="Ferritin-like"/>
</dbReference>
<evidence type="ECO:0000256" key="2">
    <source>
        <dbReference type="SAM" id="Phobius"/>
    </source>
</evidence>
<dbReference type="Gene3D" id="1.20.1260.10">
    <property type="match status" value="1"/>
</dbReference>
<name>A0A7K2IV04_9ACTN</name>
<dbReference type="EMBL" id="WWHY01000001">
    <property type="protein sequence ID" value="MYR33798.1"/>
    <property type="molecule type" value="Genomic_DNA"/>
</dbReference>
<sequence>MDRVTGSASGDTRDDDNAVHDDESDLPEGFSPKRESPAGPRSVPLWTAVVLVVLALAGGFLVGRPSHPLDTGPDAGFLRDMSAHHAQAVDMSMIILDKTDDPELHTVAMDMARTQQAQIGMMQGWLAAWGLNSRASEPPMTWMEGHDHGGGEGEVPDTMPGLATSEQLVALQESEGEEAEVMFLDLMIAHHLGGIEMAEAEVDLGNEDLVVNLAQGMVDAQTSEVENMERMLETRG</sequence>
<feature type="transmembrane region" description="Helical" evidence="2">
    <location>
        <begin position="43"/>
        <end position="62"/>
    </location>
</feature>
<reference evidence="4 5" key="1">
    <citation type="journal article" date="2019" name="Nat. Commun.">
        <title>The antimicrobial potential of Streptomyces from insect microbiomes.</title>
        <authorList>
            <person name="Chevrette M.G."/>
            <person name="Carlson C.M."/>
            <person name="Ortega H.E."/>
            <person name="Thomas C."/>
            <person name="Ananiev G.E."/>
            <person name="Barns K.J."/>
            <person name="Book A.J."/>
            <person name="Cagnazzo J."/>
            <person name="Carlos C."/>
            <person name="Flanigan W."/>
            <person name="Grubbs K.J."/>
            <person name="Horn H.A."/>
            <person name="Hoffmann F.M."/>
            <person name="Klassen J.L."/>
            <person name="Knack J.J."/>
            <person name="Lewin G.R."/>
            <person name="McDonald B.R."/>
            <person name="Muller L."/>
            <person name="Melo W.G.P."/>
            <person name="Pinto-Tomas A.A."/>
            <person name="Schmitz A."/>
            <person name="Wendt-Pienkowski E."/>
            <person name="Wildman S."/>
            <person name="Zhao M."/>
            <person name="Zhang F."/>
            <person name="Bugni T.S."/>
            <person name="Andes D.R."/>
            <person name="Pupo M.T."/>
            <person name="Currie C.R."/>
        </authorList>
    </citation>
    <scope>NUCLEOTIDE SEQUENCE [LARGE SCALE GENOMIC DNA]</scope>
    <source>
        <strain evidence="4 5">SID5840</strain>
    </source>
</reference>
<dbReference type="AlphaFoldDB" id="A0A7K2IV04"/>
<organism evidence="4 5">
    <name type="scientific">Nocardiopsis alba</name>
    <dbReference type="NCBI Taxonomy" id="53437"/>
    <lineage>
        <taxon>Bacteria</taxon>
        <taxon>Bacillati</taxon>
        <taxon>Actinomycetota</taxon>
        <taxon>Actinomycetes</taxon>
        <taxon>Streptosporangiales</taxon>
        <taxon>Nocardiopsidaceae</taxon>
        <taxon>Nocardiopsis</taxon>
    </lineage>
</organism>
<evidence type="ECO:0000313" key="5">
    <source>
        <dbReference type="Proteomes" id="UP000467124"/>
    </source>
</evidence>
<keyword evidence="2" id="KW-0812">Transmembrane</keyword>
<comment type="caution">
    <text evidence="4">The sequence shown here is derived from an EMBL/GenBank/DDBJ whole genome shotgun (WGS) entry which is preliminary data.</text>
</comment>
<gene>
    <name evidence="4" type="ORF">GTW20_16430</name>
</gene>
<feature type="compositionally biased region" description="Basic and acidic residues" evidence="1">
    <location>
        <begin position="11"/>
        <end position="21"/>
    </location>
</feature>
<evidence type="ECO:0000256" key="1">
    <source>
        <dbReference type="SAM" id="MobiDB-lite"/>
    </source>
</evidence>
<protein>
    <submittedName>
        <fullName evidence="4">DUF305 domain-containing protein</fullName>
    </submittedName>
</protein>
<accession>A0A7K2IV04</accession>
<feature type="region of interest" description="Disordered" evidence="1">
    <location>
        <begin position="1"/>
        <end position="41"/>
    </location>
</feature>
<dbReference type="Proteomes" id="UP000467124">
    <property type="component" value="Unassembled WGS sequence"/>
</dbReference>
<dbReference type="InterPro" id="IPR005183">
    <property type="entry name" value="DUF305_CopM-like"/>
</dbReference>
<feature type="domain" description="DUF305" evidence="3">
    <location>
        <begin position="74"/>
        <end position="232"/>
    </location>
</feature>
<proteinExistence type="predicted"/>
<dbReference type="RefSeq" id="WP_161111313.1">
    <property type="nucleotide sequence ID" value="NZ_JBEYHW010000011.1"/>
</dbReference>
<dbReference type="PANTHER" id="PTHR36933:SF1">
    <property type="entry name" value="SLL0788 PROTEIN"/>
    <property type="match status" value="1"/>
</dbReference>
<evidence type="ECO:0000259" key="3">
    <source>
        <dbReference type="Pfam" id="PF03713"/>
    </source>
</evidence>
<keyword evidence="2" id="KW-0472">Membrane</keyword>
<dbReference type="Pfam" id="PF03713">
    <property type="entry name" value="DUF305"/>
    <property type="match status" value="1"/>
</dbReference>
<evidence type="ECO:0000313" key="4">
    <source>
        <dbReference type="EMBL" id="MYR33798.1"/>
    </source>
</evidence>
<feature type="compositionally biased region" description="Polar residues" evidence="1">
    <location>
        <begin position="1"/>
        <end position="10"/>
    </location>
</feature>
<dbReference type="PANTHER" id="PTHR36933">
    <property type="entry name" value="SLL0788 PROTEIN"/>
    <property type="match status" value="1"/>
</dbReference>